<evidence type="ECO:0000313" key="4">
    <source>
        <dbReference type="EMBL" id="KAK7542015.1"/>
    </source>
</evidence>
<name>A0ABR1M4R5_9PEZI</name>
<evidence type="ECO:0000313" key="5">
    <source>
        <dbReference type="Proteomes" id="UP001360953"/>
    </source>
</evidence>
<dbReference type="PROSITE" id="PS00893">
    <property type="entry name" value="NUDIX_BOX"/>
    <property type="match status" value="1"/>
</dbReference>
<dbReference type="SUPFAM" id="SSF55811">
    <property type="entry name" value="Nudix"/>
    <property type="match status" value="1"/>
</dbReference>
<accession>A0ABR1M4R5</accession>
<dbReference type="InterPro" id="IPR020084">
    <property type="entry name" value="NUDIX_hydrolase_CS"/>
</dbReference>
<dbReference type="PROSITE" id="PS51462">
    <property type="entry name" value="NUDIX"/>
    <property type="match status" value="1"/>
</dbReference>
<dbReference type="Gene3D" id="3.90.79.10">
    <property type="entry name" value="Nucleoside Triphosphate Pyrophosphohydrolase"/>
    <property type="match status" value="1"/>
</dbReference>
<dbReference type="CDD" id="cd04678">
    <property type="entry name" value="NUDIX_MTH2_Nudt15"/>
    <property type="match status" value="1"/>
</dbReference>
<dbReference type="InterPro" id="IPR000086">
    <property type="entry name" value="NUDIX_hydrolase_dom"/>
</dbReference>
<dbReference type="RefSeq" id="XP_066658308.1">
    <property type="nucleotide sequence ID" value="XM_066794382.1"/>
</dbReference>
<feature type="domain" description="Nudix hydrolase" evidence="3">
    <location>
        <begin position="7"/>
        <end position="140"/>
    </location>
</feature>
<comment type="similarity">
    <text evidence="2">Belongs to the Nudix hydrolase family.</text>
</comment>
<dbReference type="Pfam" id="PF00293">
    <property type="entry name" value="NUDIX"/>
    <property type="match status" value="1"/>
</dbReference>
<proteinExistence type="inferred from homology"/>
<evidence type="ECO:0000256" key="1">
    <source>
        <dbReference type="ARBA" id="ARBA00022801"/>
    </source>
</evidence>
<sequence>MSAAPKAPRVGVGVFILNKSGAFIAGLRKGSHGSGTWALPGGHLEFGESLEECAAREVLEETGLTIHREHIRFLTATNSVWKDEGLHYVTVFMTAILKDEGVEPQIMEPEKCEAWQWVEYEELKSWANDPQRKLFLPMLDLFKTRPDISPAQHLV</sequence>
<dbReference type="PANTHER" id="PTHR16099:SF5">
    <property type="entry name" value="NUCLEOTIDE TRIPHOSPHATE DIPHOSPHATASE NUDT15"/>
    <property type="match status" value="1"/>
</dbReference>
<dbReference type="InterPro" id="IPR015797">
    <property type="entry name" value="NUDIX_hydrolase-like_dom_sf"/>
</dbReference>
<dbReference type="EMBL" id="JBBPEH010000002">
    <property type="protein sequence ID" value="KAK7542015.1"/>
    <property type="molecule type" value="Genomic_DNA"/>
</dbReference>
<gene>
    <name evidence="4" type="ORF">J3D65DRAFT_195977</name>
</gene>
<protein>
    <submittedName>
        <fullName evidence="4">7,8-dihydro-8-oxoguanine triphosphatase NUDT15</fullName>
    </submittedName>
</protein>
<keyword evidence="1 2" id="KW-0378">Hydrolase</keyword>
<organism evidence="4 5">
    <name type="scientific">Phyllosticta citribraziliensis</name>
    <dbReference type="NCBI Taxonomy" id="989973"/>
    <lineage>
        <taxon>Eukaryota</taxon>
        <taxon>Fungi</taxon>
        <taxon>Dikarya</taxon>
        <taxon>Ascomycota</taxon>
        <taxon>Pezizomycotina</taxon>
        <taxon>Dothideomycetes</taxon>
        <taxon>Dothideomycetes incertae sedis</taxon>
        <taxon>Botryosphaeriales</taxon>
        <taxon>Phyllostictaceae</taxon>
        <taxon>Phyllosticta</taxon>
    </lineage>
</organism>
<dbReference type="InterPro" id="IPR020476">
    <property type="entry name" value="Nudix_hydrolase"/>
</dbReference>
<keyword evidence="5" id="KW-1185">Reference proteome</keyword>
<dbReference type="PANTHER" id="PTHR16099">
    <property type="entry name" value="8-OXO-DGTP DIPHOSPHATES NUDT15"/>
    <property type="match status" value="1"/>
</dbReference>
<evidence type="ECO:0000256" key="2">
    <source>
        <dbReference type="RuleBase" id="RU003476"/>
    </source>
</evidence>
<comment type="caution">
    <text evidence="4">The sequence shown here is derived from an EMBL/GenBank/DDBJ whole genome shotgun (WGS) entry which is preliminary data.</text>
</comment>
<reference evidence="4 5" key="1">
    <citation type="submission" date="2024-04" db="EMBL/GenBank/DDBJ databases">
        <title>Phyllosticta paracitricarpa is synonymous to the EU quarantine fungus P. citricarpa based on phylogenomic analyses.</title>
        <authorList>
            <consortium name="Lawrence Berkeley National Laboratory"/>
            <person name="Van ingen-buijs V.A."/>
            <person name="Van westerhoven A.C."/>
            <person name="Haridas S."/>
            <person name="Skiadas P."/>
            <person name="Martin F."/>
            <person name="Groenewald J.Z."/>
            <person name="Crous P.W."/>
            <person name="Seidl M.F."/>
        </authorList>
    </citation>
    <scope>NUCLEOTIDE SEQUENCE [LARGE SCALE GENOMIC DNA]</scope>
    <source>
        <strain evidence="4 5">CPC 17464</strain>
    </source>
</reference>
<evidence type="ECO:0000259" key="3">
    <source>
        <dbReference type="PROSITE" id="PS51462"/>
    </source>
</evidence>
<dbReference type="PRINTS" id="PR00502">
    <property type="entry name" value="NUDIXFAMILY"/>
</dbReference>
<dbReference type="Proteomes" id="UP001360953">
    <property type="component" value="Unassembled WGS sequence"/>
</dbReference>
<dbReference type="GeneID" id="92027288"/>